<name>A0AAD9NV58_RIDPI</name>
<feature type="region of interest" description="Disordered" evidence="3">
    <location>
        <begin position="349"/>
        <end position="392"/>
    </location>
</feature>
<dbReference type="GO" id="GO:0009060">
    <property type="term" value="P:aerobic respiration"/>
    <property type="evidence" value="ECO:0007669"/>
    <property type="project" value="TreeGrafter"/>
</dbReference>
<protein>
    <recommendedName>
        <fullName evidence="6">Mitochondrial fission regulator 2</fullName>
    </recommendedName>
</protein>
<dbReference type="GO" id="GO:0000266">
    <property type="term" value="P:mitochondrial fission"/>
    <property type="evidence" value="ECO:0007669"/>
    <property type="project" value="TreeGrafter"/>
</dbReference>
<keyword evidence="5" id="KW-1185">Reference proteome</keyword>
<evidence type="ECO:0000256" key="2">
    <source>
        <dbReference type="SAM" id="Coils"/>
    </source>
</evidence>
<dbReference type="Proteomes" id="UP001209878">
    <property type="component" value="Unassembled WGS sequence"/>
</dbReference>
<feature type="coiled-coil region" evidence="2">
    <location>
        <begin position="188"/>
        <end position="215"/>
    </location>
</feature>
<evidence type="ECO:0000313" key="5">
    <source>
        <dbReference type="Proteomes" id="UP001209878"/>
    </source>
</evidence>
<feature type="region of interest" description="Disordered" evidence="3">
    <location>
        <begin position="221"/>
        <end position="269"/>
    </location>
</feature>
<dbReference type="Pfam" id="PF05308">
    <property type="entry name" value="Mito_fiss_reg"/>
    <property type="match status" value="2"/>
</dbReference>
<dbReference type="PANTHER" id="PTHR14215:SF0">
    <property type="entry name" value="WH2 DOMAIN-CONTAINING PROTEIN"/>
    <property type="match status" value="1"/>
</dbReference>
<comment type="similarity">
    <text evidence="1">Belongs to the MTFR1 family.</text>
</comment>
<dbReference type="PANTHER" id="PTHR14215">
    <property type="entry name" value="PROTEIN OF UNKNOWN FUNCTION DUF729"/>
    <property type="match status" value="1"/>
</dbReference>
<feature type="compositionally biased region" description="Polar residues" evidence="3">
    <location>
        <begin position="225"/>
        <end position="240"/>
    </location>
</feature>
<accession>A0AAD9NV58</accession>
<evidence type="ECO:0000256" key="3">
    <source>
        <dbReference type="SAM" id="MobiDB-lite"/>
    </source>
</evidence>
<dbReference type="GO" id="GO:0005739">
    <property type="term" value="C:mitochondrion"/>
    <property type="evidence" value="ECO:0007669"/>
    <property type="project" value="TreeGrafter"/>
</dbReference>
<dbReference type="InterPro" id="IPR007972">
    <property type="entry name" value="Mtfr1"/>
</dbReference>
<sequence>MADLPVSGLLMQVVTLDLWQRPQAVCDAVTRHTSNFSKQRHYRNLIRLIASKLPLRPARRIYFQKDLIGRITESPVKGDSSSLSDCGALWHAPTPVTIADVVWLIYEEGEAGILLRAQTAPTRGVTRSASILAVTRSAARAKRQMMASSFSSQSSTSLSFGQSSCTNTSVPDVPLSALMPANCIQTPDVAAMRKISALEDELSKLREQIAMIVINQEHAGISLRPNGSSTPLTNSLSVATPVSNPPPPPPCGLPPPPPPPPPPMPSLLSTPRIPLSDIIKKNKDKVAAQGTTKTNSRPDMAQVLKGLTSVKLRSVARSPGGTPIREKPRSDDPASLIAQALKKKFALSRMECSPDQGKENAASGFSPSPRHQKFSPRCTPPGPHLLKSSRAKLKRYKTSPFTVVNV</sequence>
<evidence type="ECO:0008006" key="6">
    <source>
        <dbReference type="Google" id="ProtNLM"/>
    </source>
</evidence>
<gene>
    <name evidence="4" type="ORF">NP493_432g00006</name>
</gene>
<feature type="region of interest" description="Disordered" evidence="3">
    <location>
        <begin position="311"/>
        <end position="334"/>
    </location>
</feature>
<organism evidence="4 5">
    <name type="scientific">Ridgeia piscesae</name>
    <name type="common">Tubeworm</name>
    <dbReference type="NCBI Taxonomy" id="27915"/>
    <lineage>
        <taxon>Eukaryota</taxon>
        <taxon>Metazoa</taxon>
        <taxon>Spiralia</taxon>
        <taxon>Lophotrochozoa</taxon>
        <taxon>Annelida</taxon>
        <taxon>Polychaeta</taxon>
        <taxon>Sedentaria</taxon>
        <taxon>Canalipalpata</taxon>
        <taxon>Sabellida</taxon>
        <taxon>Siboglinidae</taxon>
        <taxon>Ridgeia</taxon>
    </lineage>
</organism>
<keyword evidence="2" id="KW-0175">Coiled coil</keyword>
<comment type="caution">
    <text evidence="4">The sequence shown here is derived from an EMBL/GenBank/DDBJ whole genome shotgun (WGS) entry which is preliminary data.</text>
</comment>
<feature type="compositionally biased region" description="Pro residues" evidence="3">
    <location>
        <begin position="243"/>
        <end position="265"/>
    </location>
</feature>
<proteinExistence type="inferred from homology"/>
<evidence type="ECO:0000256" key="1">
    <source>
        <dbReference type="ARBA" id="ARBA00005807"/>
    </source>
</evidence>
<dbReference type="EMBL" id="JAODUO010000432">
    <property type="protein sequence ID" value="KAK2180669.1"/>
    <property type="molecule type" value="Genomic_DNA"/>
</dbReference>
<reference evidence="4" key="1">
    <citation type="journal article" date="2023" name="Mol. Biol. Evol.">
        <title>Third-Generation Sequencing Reveals the Adaptive Role of the Epigenome in Three Deep-Sea Polychaetes.</title>
        <authorList>
            <person name="Perez M."/>
            <person name="Aroh O."/>
            <person name="Sun Y."/>
            <person name="Lan Y."/>
            <person name="Juniper S.K."/>
            <person name="Young C.R."/>
            <person name="Angers B."/>
            <person name="Qian P.Y."/>
        </authorList>
    </citation>
    <scope>NUCLEOTIDE SEQUENCE</scope>
    <source>
        <strain evidence="4">R07B-5</strain>
    </source>
</reference>
<dbReference type="AlphaFoldDB" id="A0AAD9NV58"/>
<evidence type="ECO:0000313" key="4">
    <source>
        <dbReference type="EMBL" id="KAK2180669.1"/>
    </source>
</evidence>